<dbReference type="PANTHER" id="PTHR22847">
    <property type="entry name" value="WD40 REPEAT PROTEIN"/>
    <property type="match status" value="1"/>
</dbReference>
<dbReference type="Pfam" id="PF00805">
    <property type="entry name" value="Pentapeptide"/>
    <property type="match status" value="1"/>
</dbReference>
<dbReference type="InterPro" id="IPR015943">
    <property type="entry name" value="WD40/YVTN_repeat-like_dom_sf"/>
</dbReference>
<dbReference type="InterPro" id="IPR036322">
    <property type="entry name" value="WD40_repeat_dom_sf"/>
</dbReference>
<dbReference type="AlphaFoldDB" id="A0A2Z6EUP4"/>
<dbReference type="PROSITE" id="PS00678">
    <property type="entry name" value="WD_REPEATS_1"/>
    <property type="match status" value="7"/>
</dbReference>
<dbReference type="RefSeq" id="WP_126353855.1">
    <property type="nucleotide sequence ID" value="NZ_AP018150.1"/>
</dbReference>
<evidence type="ECO:0000313" key="2">
    <source>
        <dbReference type="Proteomes" id="UP000282597"/>
    </source>
</evidence>
<dbReference type="InterPro" id="IPR007111">
    <property type="entry name" value="NACHT_NTPase"/>
</dbReference>
<evidence type="ECO:0000313" key="1">
    <source>
        <dbReference type="EMBL" id="BBE08805.1"/>
    </source>
</evidence>
<name>A0A2Z6EUP4_9BURK</name>
<dbReference type="Gene3D" id="3.40.50.300">
    <property type="entry name" value="P-loop containing nucleotide triphosphate hydrolases"/>
    <property type="match status" value="1"/>
</dbReference>
<dbReference type="PROSITE" id="PS50082">
    <property type="entry name" value="WD_REPEATS_2"/>
    <property type="match status" value="11"/>
</dbReference>
<protein>
    <submittedName>
        <fullName evidence="1">Myosin heavy-chain kinase</fullName>
    </submittedName>
</protein>
<keyword evidence="2" id="KW-1185">Reference proteome</keyword>
<dbReference type="InterPro" id="IPR001680">
    <property type="entry name" value="WD40_rpt"/>
</dbReference>
<proteinExistence type="predicted"/>
<gene>
    <name evidence="1" type="ORF">MCB1EB_0644</name>
</gene>
<dbReference type="Gene3D" id="2.160.20.80">
    <property type="entry name" value="E3 ubiquitin-protein ligase SopA"/>
    <property type="match status" value="1"/>
</dbReference>
<dbReference type="InterPro" id="IPR001646">
    <property type="entry name" value="5peptide_repeat"/>
</dbReference>
<keyword evidence="1" id="KW-0808">Transferase</keyword>
<sequence>MSPINPSQSAQPSLSSYFPQLASAFANAVQPNSTDRICEAAGSVMQIDYGLINIPVVGSHNEITVHYHSTASDAQLLREILRPLQSIALQSNAAPLASLGIQRLQKRYLDGLQKDEEIKDALAMYVAPECTLITNVKECFSLEEKVRDFLASKEKKVLLLLGVAGSGKSTFNRYLARSLWEAYDKEANKSGQTPIPLFIRLSNLKDPNTNLISEYLKKEKFTEEQVAELKENYRFIFILDGYDEIKDRTRLFYVENELDEWQAKVIVTSRPEYLGDRYERQFHPKGQAYLLQTYQLAPFSDVTIEEYINKYKSSYPELERSVAEHGEILERSEVKELMRNPFLLKLALGELPALAERYKNSSQRITRLALYDQFVESWFARSQDRLSGIRLTDAEQKAFHFLNKAFIKHGTKFSKDLAIEMYQAGLVRVAYSEQLSYDESSAVAQDWRDKFLSESNEKIKLLRFNAPLICRDDQYEFIHKSIPDYLVARALWEEFDVREKIELTSWLNRLNIVNDPAILQFLAERVWQEPKLKNCLLSVVDQSKGEGGAQLERGAANAITILVRAGVPFTKVDLKGIRIPGANLSYGVFDSAQLQKADLTGVKLDKSWLRQANLSGAQMARVQFGEWPYLQEEGAVLSCAYSPDGGGLATGLESGKIGVYQTSNWEKIHTLIGHTAEVFGIAYNPKGNQLASSSEDETVRLWDVKMGSTLHILSFHAGWGAVLAYNPQGDQLVSGGFEDRVLLWDVKTGTELQTLIGHETTIFSVAYNLTGDQLASGSSDMTVRLWDVKTGTGLHILRGHEQMVMSLAYSPQGDQIVSCDDNGIVFLWDVKTGARLYTLDGNTDGIHRVMYSLQGDLWLVSGSVDGTVRPWDVKTGACLNTFSGHMGMLVSLAYSPIGDQLASGGGDATVRLWDAKMVAEPNAFGGHEDIVRSVVYLPQGDQLASCSLDNTVRLWDVKTGAELKTLIDYKTAILDIAYHPKGDQFALSSADSIVSLRDAKTGAELKAFSGHTGSVYSIAYSPQGDQLASCGEDGTVRLWDAKMGTELKVFSGHTGDVDKVAYSPQGDQLASCGKDGTVRLWDIKTGTELHILSRHTEDECVFSVAYSPKGDSLASCGEDKTIHLWDSKTGAENYTLIGHTNTIFSVAYSPKGDLLASGGFDTTVRLWEVETGECQRVIQDCSMVISLDWKEVLDGQYLAMGGIDKSVRQWKIKKEGGEYKETFCWSTGHDFLTVGGALIEGVKGLSEVNERLLKQRGAVQTQITSKSSSVSETLCEEEFI</sequence>
<dbReference type="GO" id="GO:0016301">
    <property type="term" value="F:kinase activity"/>
    <property type="evidence" value="ECO:0007669"/>
    <property type="project" value="UniProtKB-KW"/>
</dbReference>
<dbReference type="EMBL" id="AP018150">
    <property type="protein sequence ID" value="BBE08805.1"/>
    <property type="molecule type" value="Genomic_DNA"/>
</dbReference>
<dbReference type="PROSITE" id="PS50294">
    <property type="entry name" value="WD_REPEATS_REGION"/>
    <property type="match status" value="10"/>
</dbReference>
<dbReference type="SUPFAM" id="SSF141571">
    <property type="entry name" value="Pentapeptide repeat-like"/>
    <property type="match status" value="1"/>
</dbReference>
<accession>A0A2Z6EUP4</accession>
<reference evidence="1 2" key="1">
    <citation type="journal article" date="2018" name="Microbes Environ.">
        <title>Comparative Genomic Insights into Endofungal Lifestyles of Two Bacterial Endosymbionts, Mycoavidus cysteinexigens and Burkholderia rhizoxinica.</title>
        <authorList>
            <person name="Sharmin D."/>
            <person name="Guo Y."/>
            <person name="Nishizawa T."/>
            <person name="Ohshima S."/>
            <person name="Sato Y."/>
            <person name="Takashima Y."/>
            <person name="Narisawa K."/>
            <person name="Ohta H."/>
        </authorList>
    </citation>
    <scope>NUCLEOTIDE SEQUENCE [LARGE SCALE GENOMIC DNA]</scope>
    <source>
        <strain evidence="1 2">B1-EB</strain>
    </source>
</reference>
<dbReference type="Gene3D" id="2.130.10.10">
    <property type="entry name" value="YVTN repeat-like/Quinoprotein amine dehydrogenase"/>
    <property type="match status" value="4"/>
</dbReference>
<dbReference type="PRINTS" id="PR00320">
    <property type="entry name" value="GPROTEINBRPT"/>
</dbReference>
<dbReference type="SUPFAM" id="SSF50978">
    <property type="entry name" value="WD40 repeat-like"/>
    <property type="match status" value="2"/>
</dbReference>
<dbReference type="CDD" id="cd00200">
    <property type="entry name" value="WD40"/>
    <property type="match status" value="2"/>
</dbReference>
<dbReference type="InterPro" id="IPR027417">
    <property type="entry name" value="P-loop_NTPase"/>
</dbReference>
<keyword evidence="1" id="KW-0418">Kinase</keyword>
<dbReference type="PANTHER" id="PTHR22847:SF637">
    <property type="entry name" value="WD REPEAT DOMAIN 5B"/>
    <property type="match status" value="1"/>
</dbReference>
<dbReference type="SMART" id="SM00320">
    <property type="entry name" value="WD40"/>
    <property type="match status" value="14"/>
</dbReference>
<dbReference type="Pfam" id="PF05729">
    <property type="entry name" value="NACHT"/>
    <property type="match status" value="1"/>
</dbReference>
<dbReference type="InterPro" id="IPR020472">
    <property type="entry name" value="WD40_PAC1"/>
</dbReference>
<dbReference type="SUPFAM" id="SSF52540">
    <property type="entry name" value="P-loop containing nucleoside triphosphate hydrolases"/>
    <property type="match status" value="1"/>
</dbReference>
<dbReference type="PROSITE" id="PS50231">
    <property type="entry name" value="RICIN_B_LECTIN"/>
    <property type="match status" value="1"/>
</dbReference>
<dbReference type="InterPro" id="IPR019775">
    <property type="entry name" value="WD40_repeat_CS"/>
</dbReference>
<dbReference type="KEGG" id="mcys:MCB1EB_0644"/>
<dbReference type="Proteomes" id="UP000282597">
    <property type="component" value="Chromosome"/>
</dbReference>
<dbReference type="Pfam" id="PF00400">
    <property type="entry name" value="WD40"/>
    <property type="match status" value="10"/>
</dbReference>
<organism evidence="1 2">
    <name type="scientific">Mycoavidus cysteinexigens</name>
    <dbReference type="NCBI Taxonomy" id="1553431"/>
    <lineage>
        <taxon>Bacteria</taxon>
        <taxon>Pseudomonadati</taxon>
        <taxon>Pseudomonadota</taxon>
        <taxon>Betaproteobacteria</taxon>
        <taxon>Burkholderiales</taxon>
        <taxon>Burkholderiaceae</taxon>
        <taxon>Mycoavidus</taxon>
    </lineage>
</organism>